<dbReference type="Pfam" id="PF05947">
    <property type="entry name" value="T6SS_TssF"/>
    <property type="match status" value="1"/>
</dbReference>
<evidence type="ECO:0000313" key="2">
    <source>
        <dbReference type="Proteomes" id="UP001301152"/>
    </source>
</evidence>
<dbReference type="PIRSF" id="PIRSF028304">
    <property type="entry name" value="UCP028304"/>
    <property type="match status" value="1"/>
</dbReference>
<dbReference type="Proteomes" id="UP001301152">
    <property type="component" value="Unassembled WGS sequence"/>
</dbReference>
<organism evidence="1 2">
    <name type="scientific">Acetobacter thailandicus</name>
    <dbReference type="NCBI Taxonomy" id="1502842"/>
    <lineage>
        <taxon>Bacteria</taxon>
        <taxon>Pseudomonadati</taxon>
        <taxon>Pseudomonadota</taxon>
        <taxon>Alphaproteobacteria</taxon>
        <taxon>Acetobacterales</taxon>
        <taxon>Acetobacteraceae</taxon>
        <taxon>Acetobacter</taxon>
    </lineage>
</organism>
<dbReference type="NCBIfam" id="TIGR03359">
    <property type="entry name" value="VI_chp_6"/>
    <property type="match status" value="1"/>
</dbReference>
<name>A0ABT3QD65_9PROT</name>
<accession>A0ABT3QD65</accession>
<gene>
    <name evidence="1" type="primary">tssF</name>
    <name evidence="1" type="ORF">OQ497_04455</name>
</gene>
<reference evidence="1 2" key="1">
    <citation type="submission" date="2022-11" db="EMBL/GenBank/DDBJ databases">
        <title>Genome sequencing of Acetobacter type strain.</title>
        <authorList>
            <person name="Heo J."/>
            <person name="Lee D."/>
            <person name="Han B.-H."/>
            <person name="Hong S.-B."/>
            <person name="Kwon S.-W."/>
        </authorList>
    </citation>
    <scope>NUCLEOTIDE SEQUENCE [LARGE SCALE GENOMIC DNA]</scope>
    <source>
        <strain evidence="1 2">KACC 21253</strain>
    </source>
</reference>
<dbReference type="InterPro" id="IPR010272">
    <property type="entry name" value="T6SS_TssF"/>
</dbReference>
<dbReference type="PANTHER" id="PTHR35370">
    <property type="entry name" value="CYTOPLASMIC PROTEIN-RELATED-RELATED"/>
    <property type="match status" value="1"/>
</dbReference>
<proteinExistence type="predicted"/>
<dbReference type="EMBL" id="JAPIUZ010000001">
    <property type="protein sequence ID" value="MCX2563215.1"/>
    <property type="molecule type" value="Genomic_DNA"/>
</dbReference>
<evidence type="ECO:0000313" key="1">
    <source>
        <dbReference type="EMBL" id="MCX2563215.1"/>
    </source>
</evidence>
<dbReference type="RefSeq" id="WP_173558992.1">
    <property type="nucleotide sequence ID" value="NZ_JAPIUZ010000001.1"/>
</dbReference>
<comment type="caution">
    <text evidence="1">The sequence shown here is derived from an EMBL/GenBank/DDBJ whole genome shotgun (WGS) entry which is preliminary data.</text>
</comment>
<sequence>MDDLLFRYYNRELSALRTLAADFAQANPKAAAHLRISADTVDDPHVARLLEGLAFLSGRVHQRLDDEFPELTEGLLGILYPHYFAPVPAASIISLTAREGTNTHGQIVPRGTLVATDPIGGKPCFFSTTSDTSLWPVRVSRLTLSGLPLAAPASPLTRGARSVLRIVLETTEKDISFSDLSLDKLKFFLRGSSPGQSFALLELLCRHTICFACAASPNDPSATFLPKTDLQPCGFEQNDALLPWEARSFSGFRLLTEYFAFPDKFLFVEFDRLDARTLVHDSRQMEIFVYFDISLPELERTLPQEALIPGCVPIINLFPHHCEPVSLTHENTNYHVSGSLHDPQHYEIWSVQRVREIQGNGTAQTWSPLYQRNPHEAELTNQHSISYTLSRRPAPADITGSEVYLAPVLPDLDPNSPANSILMIDALCTNRNLPERLPFGGGEPALRMPAMTDIIRQVTCLMPFSATLRPSLEGDNTWRLISHLALGHISLTEHDAGPRILHDLLTLYDCRDTLETRRIISGLVDVSTRPGHARLPGTRAGGFVRGIDVTLTFDPVAWKDSSSYLLASILERFLALHVSINSFVRTCVMLQGKPGIVTQFPPRCGTRSLL</sequence>
<dbReference type="PANTHER" id="PTHR35370:SF1">
    <property type="entry name" value="TYPE VI SECRETION SYSTEM COMPONENT TSSF1"/>
    <property type="match status" value="1"/>
</dbReference>
<protein>
    <submittedName>
        <fullName evidence="1">Type VI secretion system baseplate subunit TssF</fullName>
    </submittedName>
</protein>
<keyword evidence="2" id="KW-1185">Reference proteome</keyword>